<protein>
    <recommendedName>
        <fullName evidence="3">WXG100 family type VII secretion target</fullName>
    </recommendedName>
</protein>
<gene>
    <name evidence="2" type="ORF">AB2U05_09945</name>
</gene>
<accession>A0AB39THV2</accession>
<dbReference type="RefSeq" id="WP_369183044.1">
    <property type="nucleotide sequence ID" value="NZ_CP163445.1"/>
</dbReference>
<proteinExistence type="predicted"/>
<dbReference type="SUPFAM" id="SSF140453">
    <property type="entry name" value="EsxAB dimer-like"/>
    <property type="match status" value="1"/>
</dbReference>
<evidence type="ECO:0000313" key="2">
    <source>
        <dbReference type="EMBL" id="XDQ78765.1"/>
    </source>
</evidence>
<dbReference type="AlphaFoldDB" id="A0AB39THV2"/>
<feature type="compositionally biased region" description="Basic and acidic residues" evidence="1">
    <location>
        <begin position="389"/>
        <end position="400"/>
    </location>
</feature>
<evidence type="ECO:0000256" key="1">
    <source>
        <dbReference type="SAM" id="MobiDB-lite"/>
    </source>
</evidence>
<name>A0AB39THV2_9ACTN</name>
<sequence>MSDKNWPGLGFCPAPGDLEAIAKMYADVDAVANELAELRHALAGIGAGGGAWEGEAARNFASRLGQLPKYLTQGHDSMAACSRALKTWHTQLSAMVAAGRAMESEAVELRSRLSGTDDQLVALARTLDSYRQAGAQQPADNVMMRTEKQWKAALEASQSGHHQLDQLISRAHKQLDDHRHKAEAAARAITEASRHHPPDPGLFKRLLDEVEHAWQKSKDFLADHADTLSRISAGLAIAALALSWVPGAAPVLGGAAALTSLAAGTGHGIAKTRGQDVSWLSIGLDGLGAIPGFGAVKGFATAGRTAARVEGGGNVVTKVARDFANDVKASKGAGGVERAKGAGAGVFQMTANPLSTKGIMAGLRKANIEVDPRAVTLPVKTGGLAFGLAEDRKRGQEVRAPRPLRPSPEPFLSAVS</sequence>
<organism evidence="2">
    <name type="scientific">Streptomyces sp. Y1</name>
    <dbReference type="NCBI Taxonomy" id="3238634"/>
    <lineage>
        <taxon>Bacteria</taxon>
        <taxon>Bacillati</taxon>
        <taxon>Actinomycetota</taxon>
        <taxon>Actinomycetes</taxon>
        <taxon>Kitasatosporales</taxon>
        <taxon>Streptomycetaceae</taxon>
        <taxon>Streptomyces</taxon>
    </lineage>
</organism>
<reference evidence="2" key="1">
    <citation type="submission" date="2024-07" db="EMBL/GenBank/DDBJ databases">
        <authorList>
            <person name="Yu S.T."/>
        </authorList>
    </citation>
    <scope>NUCLEOTIDE SEQUENCE</scope>
    <source>
        <strain evidence="2">Y1</strain>
    </source>
</reference>
<dbReference type="InterPro" id="IPR036689">
    <property type="entry name" value="ESAT-6-like_sf"/>
</dbReference>
<dbReference type="EMBL" id="CP163445">
    <property type="protein sequence ID" value="XDQ78765.1"/>
    <property type="molecule type" value="Genomic_DNA"/>
</dbReference>
<feature type="region of interest" description="Disordered" evidence="1">
    <location>
        <begin position="388"/>
        <end position="416"/>
    </location>
</feature>
<evidence type="ECO:0008006" key="3">
    <source>
        <dbReference type="Google" id="ProtNLM"/>
    </source>
</evidence>